<reference evidence="2" key="1">
    <citation type="submission" date="2020-08" db="EMBL/GenBank/DDBJ databases">
        <title>Bridging the membrane lipid divide: bacteria of the FCB group superphylum have the potential to synthesize archaeal ether lipids.</title>
        <authorList>
            <person name="Villanueva L."/>
            <person name="von Meijenfeldt F.A.B."/>
            <person name="Westbye A.B."/>
            <person name="Yadav S."/>
            <person name="Hopmans E.C."/>
            <person name="Dutilh B.E."/>
            <person name="Sinninghe Damste J.S."/>
        </authorList>
    </citation>
    <scope>NUCLEOTIDE SEQUENCE</scope>
    <source>
        <strain evidence="2">NIOZ-UU157</strain>
    </source>
</reference>
<gene>
    <name evidence="2" type="ORF">NIOZUU157_00259</name>
</gene>
<proteinExistence type="predicted"/>
<dbReference type="EMBL" id="MW030560">
    <property type="protein sequence ID" value="QPI16368.1"/>
    <property type="molecule type" value="Genomic_DNA"/>
</dbReference>
<sequence>MAKQQSKKDSESKKKLGNIRLNPAAARAGLNLDSSISQVGPGRLTYALNAAVENFDSSSVNYQNEPGNELCLDFPTGYKLIGSHFIPEKRKNIFFLVNPSTGDSEIGFMDNNNCQYQSLVNAPCLNFNIKNPIPKIVHRITNCTTELYWTDGINPRRYLDIENIPYKIELVSDSLCNAVETEVLDCNQLKIQPNFRIPQLMITQVRNIGNLTAGTYQFAVQYSDAIGNELTSYYSVTNPLPISDEFKTTVNFDYQVGKSIVVGVSNLDLSGQFEYYNLAVIKTINNISSVELVGTYSIEESSREITYTGGDETALRLSMIDIFEKFPYYDIAQDVTAVQDVLVWDNLTSIDRINYQSIASQITLNWETHRIPADENYADEINAVDLRGYMRDEVYAFEVVFLLKNGKQTDGFHIPGREIGGSENFPDVPDTNNDFIGEPDYFTGTTGYKPYWKIYNTGSLTGISEGYSSEPNYKGPWEYGEFSYWESTEEYPCEEDVWGDLAGQPIRHHKFPDVLISPIIENGEIVYDNNKIVPAMQDDAIFPIGVRIDNTQINALIQGSDLTQDQKDDIVSYKIVRADRGTNKSVIAKGILRNVNKYTRDEQDYFYPNYPYNDLGTDPYVLANNNAWSADSEAWLIYLPSEENDLSSLSSIINDIQVEVNGTSGVFEYTSALNGKVTQAEIQLDEVVEICSLTRPVPLLGKMVIGPGNYDVWRCFTDNKLTSCGHEIEWKDPFTDWNDTPYVSEVSRTRFMNDDGFANIQGSEKVTVITKVGGIVNDIYCGRVWTPIGWIDCCRPRKTLMEEQVFGPGEVEDPPGVKIGYDYEGNQQSTGSWRNRRTKSRRSSLGCKEEKPQPSIEEQEEISYRQVFNSPETSFGQPFLGGVLKLESVMFGAGKAHWVQVKDNANYKLLSKEAQQDALDSSRTMAQLSTPQSLGVMFTAYQAYLTIYVNGITRKNYAMSYNSRANYDYSYNIDNNTGGGIKQRDIDLTRYLIPGVQSLGTDEDPINNWNRETSVFIKTIESREYDENTLVDPILFPSKTPSLLNGADSIIEDKSRYTIGSKGACATPGQEKDIEVVSYYASMKNIFPNQYGQMYSYTTVDTGYQPLIEKQGTSTMFGGDTFISRFAFKTKLPFFIDNRVGAPDDSDIFYDEIGNIGYPRYWHSSRSILEDYDLTLNDSTTPVRNLISYKAHNFDCPNDPSSVPVGGGAYRTFYDGYMYLFAYGIPNFYCESTYNTDLRQAFNNKEGDFWPHISSGIPDDWVQETNVPIAQDNTYYYNVTFSKQNKENVFTHLPPDWEDDLCYTVYPFRAIYSDAAATSADSRVNNWLVYRALSLHDFPQNYGNLTSLDGIQNKAILARFENKSLLYNNLLTIDTSNPQAAYIGNPRLFDSSPPIDFAETDLGYVGSQNKFLLKIPQGQVTVDAKRGQVFLVQGAKVLDLTAFGSGVNRFMADNLPFEILQHFPNVPTDNHFNGIGLHGVYDSKFERIIITKLDYTPLSDDIKYDEETGEFYIEGTVAPLFRQADPNANLKSTCIAHVSDQFSGTLEVQYVPCDDDVTLNFTFECGSPMCSGVAIPCSQAIVSTNVRLFPVAPCGATTTTTTTNATTTTSTTFPIKPTTTTTTTLQITTTTTTLEEVPSDPPRTIIYLEDEEYFCNRSWTISFDFNTRSWISFHSYLPNFYIGENNFYYSGINGCCTSFDVPNLKAVAGRLLPPELITTTTTTARGPLFPPQTTTTTTLNIELFGGGFIKTFCDLDGTGVITVPPTITTPCYTPSKNAINPGFFLEGYQVVGGTPTITTGSLEDACVGMNLISPNILPITIKVSYENFVIGEPVYVWNSLVPYCESLSEGWYSNFELTNSVFYVGSNSKIQKIENCDYCLTTTTTTLPQPVLDECCGFISVTPEGLYVSTSDGNNNIYDSTQVNGYIDVPGFVYSATTGVAFTSTKLWTIDTDIKEWDITLSPFTATFSRDITYGETPSVAGNIALSDTLLLGVDIDVTPQKILEIDVTANTAVVYAPFEIQPNRVIESNLLYTTENKLVLISKDGLDYYITQFDYSTGNVELDVSLGQLSGRVMLMECQCIIKVLIDSTLYIFDPVNGLVDITSNGFPSQEVVNFKTLSQSSTYINCGIENTTTTTTSTSTTTTTTTLSPNCNEYEITGPVAIYYTDCFGQQQTISVGSGQTTTVCASVGIIGSTLIGPCGTNP</sequence>
<organism evidence="2">
    <name type="scientific">Virus NIOZ-UU157</name>
    <dbReference type="NCBI Taxonomy" id="2763269"/>
    <lineage>
        <taxon>Viruses</taxon>
    </lineage>
</organism>
<accession>A0A7S9SU35</accession>
<evidence type="ECO:0000313" key="2">
    <source>
        <dbReference type="EMBL" id="QPI16368.1"/>
    </source>
</evidence>
<evidence type="ECO:0000256" key="1">
    <source>
        <dbReference type="SAM" id="MobiDB-lite"/>
    </source>
</evidence>
<protein>
    <submittedName>
        <fullName evidence="2">Uncharacterized protein</fullName>
    </submittedName>
</protein>
<feature type="region of interest" description="Disordered" evidence="1">
    <location>
        <begin position="824"/>
        <end position="858"/>
    </location>
</feature>
<name>A0A7S9SU35_9VIRU</name>